<name>A0ABS3YDV8_9BACT</name>
<proteinExistence type="predicted"/>
<comment type="caution">
    <text evidence="1">The sequence shown here is derived from an EMBL/GenBank/DDBJ whole genome shotgun (WGS) entry which is preliminary data.</text>
</comment>
<protein>
    <submittedName>
        <fullName evidence="1">Uncharacterized protein</fullName>
    </submittedName>
</protein>
<evidence type="ECO:0000313" key="1">
    <source>
        <dbReference type="EMBL" id="MBO9152877.1"/>
    </source>
</evidence>
<dbReference type="EMBL" id="JAGHKP010000002">
    <property type="protein sequence ID" value="MBO9152877.1"/>
    <property type="molecule type" value="Genomic_DNA"/>
</dbReference>
<accession>A0ABS3YDV8</accession>
<reference evidence="2" key="1">
    <citation type="submission" date="2021-03" db="EMBL/GenBank/DDBJ databases">
        <title>Assistant Professor.</title>
        <authorList>
            <person name="Huq M.A."/>
        </authorList>
    </citation>
    <scope>NUCLEOTIDE SEQUENCE [LARGE SCALE GENOMIC DNA]</scope>
    <source>
        <strain evidence="2">MAH-28</strain>
    </source>
</reference>
<evidence type="ECO:0000313" key="2">
    <source>
        <dbReference type="Proteomes" id="UP000679126"/>
    </source>
</evidence>
<organism evidence="1 2">
    <name type="scientific">Chitinophaga chungangae</name>
    <dbReference type="NCBI Taxonomy" id="2821488"/>
    <lineage>
        <taxon>Bacteria</taxon>
        <taxon>Pseudomonadati</taxon>
        <taxon>Bacteroidota</taxon>
        <taxon>Chitinophagia</taxon>
        <taxon>Chitinophagales</taxon>
        <taxon>Chitinophagaceae</taxon>
        <taxon>Chitinophaga</taxon>
    </lineage>
</organism>
<dbReference type="RefSeq" id="WP_209145855.1">
    <property type="nucleotide sequence ID" value="NZ_JAGHKP010000002.1"/>
</dbReference>
<gene>
    <name evidence="1" type="ORF">J7I43_11680</name>
</gene>
<dbReference type="Proteomes" id="UP000679126">
    <property type="component" value="Unassembled WGS sequence"/>
</dbReference>
<sequence>MEKENIRGMEIKNQKKHFKALKNFHTSDKSEADGDKCNLKVNFIKYPKKRVDKRQIVPVRYYLVIKVVFIF</sequence>
<keyword evidence="2" id="KW-1185">Reference proteome</keyword>